<dbReference type="EMBL" id="QICH01000002">
    <property type="protein sequence ID" value="PXF63455.1"/>
    <property type="molecule type" value="Genomic_DNA"/>
</dbReference>
<sequence length="355" mass="39226">MNLHKILLFGAFCLSSVSLQAIELADTDLKPNSKQHSKPDRVQSVDEVGSFATLTLENDLFAGKDGGYTNGIGYSWGYGPYTDFSESNAPSWLVDMGEFLFIDASDDKEKAVSYSIFQGMQTPEDIESEELIENDLPYAGLLGWRGTLYAWDNDVADQFSLIMGMVGPASLAKDTQKAVHHITGSDKPRGWKNQLHNEFVFSVTGQRSWRFAMGNGDGMGMDFLTFASASAGTYNSEVATSAMFRYGSGLEQSFPAVSILPGRDINPLAGAESEHFYMFFGAQARYAFNDIFVDGNTFRDSHSVTLKNEGFILSTGAVWSWQQWGMIFSLAETSSTFEERPGKARFGSLSINYRF</sequence>
<dbReference type="Proteomes" id="UP000247689">
    <property type="component" value="Unassembled WGS sequence"/>
</dbReference>
<evidence type="ECO:0000256" key="1">
    <source>
        <dbReference type="SAM" id="SignalP"/>
    </source>
</evidence>
<dbReference type="AlphaFoldDB" id="A0A318D6E4"/>
<comment type="caution">
    <text evidence="2">The sequence shown here is derived from an EMBL/GenBank/DDBJ whole genome shotgun (WGS) entry which is preliminary data.</text>
</comment>
<dbReference type="InterPro" id="IPR037107">
    <property type="entry name" value="Put_OMP_sf"/>
</dbReference>
<dbReference type="OrthoDB" id="9776275at2"/>
<organism evidence="2 3">
    <name type="scientific">Kangiella spongicola</name>
    <dbReference type="NCBI Taxonomy" id="796379"/>
    <lineage>
        <taxon>Bacteria</taxon>
        <taxon>Pseudomonadati</taxon>
        <taxon>Pseudomonadota</taxon>
        <taxon>Gammaproteobacteria</taxon>
        <taxon>Kangiellales</taxon>
        <taxon>Kangiellaceae</taxon>
        <taxon>Kangiella</taxon>
    </lineage>
</organism>
<name>A0A318D6E4_9GAMM</name>
<keyword evidence="1" id="KW-0732">Signal</keyword>
<evidence type="ECO:0000313" key="2">
    <source>
        <dbReference type="EMBL" id="PXF63455.1"/>
    </source>
</evidence>
<dbReference type="Gene3D" id="2.40.128.140">
    <property type="entry name" value="Outer membrane protein"/>
    <property type="match status" value="1"/>
</dbReference>
<evidence type="ECO:0000313" key="3">
    <source>
        <dbReference type="Proteomes" id="UP000247689"/>
    </source>
</evidence>
<reference evidence="2 3" key="1">
    <citation type="submission" date="2018-05" db="EMBL/GenBank/DDBJ databases">
        <title>Kangiella spongicola genome sequence.</title>
        <authorList>
            <person name="Maclea K.S."/>
            <person name="Goen A.E."/>
            <person name="Kelley C."/>
            <person name="Underriner A."/>
            <person name="Silverwood T."/>
            <person name="Trachtenberg A.M."/>
        </authorList>
    </citation>
    <scope>NUCLEOTIDE SEQUENCE [LARGE SCALE GENOMIC DNA]</scope>
    <source>
        <strain evidence="2 3">ATCC BAA-2076</strain>
    </source>
</reference>
<feature type="signal peptide" evidence="1">
    <location>
        <begin position="1"/>
        <end position="21"/>
    </location>
</feature>
<accession>A0A318D6E4</accession>
<proteinExistence type="predicted"/>
<dbReference type="InterPro" id="IPR018707">
    <property type="entry name" value="LpxR"/>
</dbReference>
<gene>
    <name evidence="2" type="ORF">DL796_08490</name>
</gene>
<protein>
    <submittedName>
        <fullName evidence="2">DUF2219 domain-containing protein</fullName>
    </submittedName>
</protein>
<keyword evidence="3" id="KW-1185">Reference proteome</keyword>
<dbReference type="Pfam" id="PF09982">
    <property type="entry name" value="LpxR"/>
    <property type="match status" value="1"/>
</dbReference>
<feature type="chain" id="PRO_5016372186" evidence="1">
    <location>
        <begin position="22"/>
        <end position="355"/>
    </location>
</feature>
<dbReference type="RefSeq" id="WP_110201258.1">
    <property type="nucleotide sequence ID" value="NZ_QICH01000002.1"/>
</dbReference>